<dbReference type="GO" id="GO:0047911">
    <property type="term" value="F:galacturan 1,4-alpha-galacturonidase activity"/>
    <property type="evidence" value="ECO:0007669"/>
    <property type="project" value="UniProtKB-EC"/>
</dbReference>
<keyword evidence="9 15" id="KW-0326">Glycosidase</keyword>
<dbReference type="EC" id="3.2.1.67" evidence="13"/>
<comment type="subcellular location">
    <subcellularLocation>
        <location evidence="1">Secreted</location>
    </subcellularLocation>
</comment>
<gene>
    <name evidence="16" type="ORF">AAE3_LOCUS11036</name>
</gene>
<evidence type="ECO:0000256" key="3">
    <source>
        <dbReference type="ARBA" id="ARBA00022525"/>
    </source>
</evidence>
<organism evidence="16 17">
    <name type="scientific">Cyclocybe aegerita</name>
    <name type="common">Black poplar mushroom</name>
    <name type="synonym">Agrocybe aegerita</name>
    <dbReference type="NCBI Taxonomy" id="1973307"/>
    <lineage>
        <taxon>Eukaryota</taxon>
        <taxon>Fungi</taxon>
        <taxon>Dikarya</taxon>
        <taxon>Basidiomycota</taxon>
        <taxon>Agaricomycotina</taxon>
        <taxon>Agaricomycetes</taxon>
        <taxon>Agaricomycetidae</taxon>
        <taxon>Agaricales</taxon>
        <taxon>Agaricineae</taxon>
        <taxon>Bolbitiaceae</taxon>
        <taxon>Cyclocybe</taxon>
    </lineage>
</organism>
<comment type="function">
    <text evidence="12">Specific in hydrolyzing the terminal glycosidic bond of polygalacturonic acid and oligogalacturonates.</text>
</comment>
<evidence type="ECO:0000256" key="11">
    <source>
        <dbReference type="ARBA" id="ARBA00023326"/>
    </source>
</evidence>
<dbReference type="GO" id="GO:0071555">
    <property type="term" value="P:cell wall organization"/>
    <property type="evidence" value="ECO:0007669"/>
    <property type="project" value="UniProtKB-KW"/>
</dbReference>
<comment type="similarity">
    <text evidence="2 15">Belongs to the glycosyl hydrolase 28 family.</text>
</comment>
<dbReference type="InterPro" id="IPR011050">
    <property type="entry name" value="Pectin_lyase_fold/virulence"/>
</dbReference>
<evidence type="ECO:0000313" key="17">
    <source>
        <dbReference type="Proteomes" id="UP000467700"/>
    </source>
</evidence>
<evidence type="ECO:0000256" key="13">
    <source>
        <dbReference type="ARBA" id="ARBA00038933"/>
    </source>
</evidence>
<evidence type="ECO:0000256" key="8">
    <source>
        <dbReference type="ARBA" id="ARBA00023277"/>
    </source>
</evidence>
<evidence type="ECO:0000256" key="9">
    <source>
        <dbReference type="ARBA" id="ARBA00023295"/>
    </source>
</evidence>
<protein>
    <recommendedName>
        <fullName evidence="13">galacturonan 1,4-alpha-galacturonidase</fullName>
        <ecNumber evidence="13">3.2.1.67</ecNumber>
    </recommendedName>
</protein>
<proteinExistence type="inferred from homology"/>
<dbReference type="SUPFAM" id="SSF51126">
    <property type="entry name" value="Pectin lyase-like"/>
    <property type="match status" value="1"/>
</dbReference>
<evidence type="ECO:0000256" key="12">
    <source>
        <dbReference type="ARBA" id="ARBA00037312"/>
    </source>
</evidence>
<evidence type="ECO:0000256" key="4">
    <source>
        <dbReference type="ARBA" id="ARBA00022729"/>
    </source>
</evidence>
<evidence type="ECO:0000313" key="16">
    <source>
        <dbReference type="EMBL" id="CAA7268813.1"/>
    </source>
</evidence>
<name>A0A8S0XQN6_CYCAE</name>
<evidence type="ECO:0000256" key="15">
    <source>
        <dbReference type="RuleBase" id="RU361169"/>
    </source>
</evidence>
<dbReference type="GO" id="GO:0000272">
    <property type="term" value="P:polysaccharide catabolic process"/>
    <property type="evidence" value="ECO:0007669"/>
    <property type="project" value="UniProtKB-KW"/>
</dbReference>
<keyword evidence="11" id="KW-0624">Polysaccharide degradation</keyword>
<accession>A0A8S0XQN6</accession>
<dbReference type="InterPro" id="IPR012334">
    <property type="entry name" value="Pectin_lyas_fold"/>
</dbReference>
<keyword evidence="7" id="KW-0325">Glycoprotein</keyword>
<keyword evidence="10" id="KW-0961">Cell wall biogenesis/degradation</keyword>
<evidence type="ECO:0000256" key="7">
    <source>
        <dbReference type="ARBA" id="ARBA00023180"/>
    </source>
</evidence>
<dbReference type="EMBL" id="CACVBS010000070">
    <property type="protein sequence ID" value="CAA7268813.1"/>
    <property type="molecule type" value="Genomic_DNA"/>
</dbReference>
<dbReference type="GO" id="GO:0005576">
    <property type="term" value="C:extracellular region"/>
    <property type="evidence" value="ECO:0007669"/>
    <property type="project" value="UniProtKB-SubCell"/>
</dbReference>
<keyword evidence="8" id="KW-0119">Carbohydrate metabolism</keyword>
<evidence type="ECO:0000256" key="10">
    <source>
        <dbReference type="ARBA" id="ARBA00023316"/>
    </source>
</evidence>
<keyword evidence="3" id="KW-0964">Secreted</keyword>
<dbReference type="PANTHER" id="PTHR31736">
    <property type="match status" value="1"/>
</dbReference>
<comment type="caution">
    <text evidence="16">The sequence shown here is derived from an EMBL/GenBank/DDBJ whole genome shotgun (WGS) entry which is preliminary data.</text>
</comment>
<dbReference type="PANTHER" id="PTHR31736:SF12">
    <property type="entry name" value="EXO-POLYGALACTURONASE, PUTATIVE-RELATED"/>
    <property type="match status" value="1"/>
</dbReference>
<evidence type="ECO:0000256" key="14">
    <source>
        <dbReference type="ARBA" id="ARBA00048766"/>
    </source>
</evidence>
<reference evidence="16 17" key="1">
    <citation type="submission" date="2020-01" db="EMBL/GenBank/DDBJ databases">
        <authorList>
            <person name="Gupta K D."/>
        </authorList>
    </citation>
    <scope>NUCLEOTIDE SEQUENCE [LARGE SCALE GENOMIC DNA]</scope>
</reference>
<keyword evidence="6" id="KW-1015">Disulfide bond</keyword>
<evidence type="ECO:0000256" key="5">
    <source>
        <dbReference type="ARBA" id="ARBA00022801"/>
    </source>
</evidence>
<dbReference type="GO" id="GO:0004650">
    <property type="term" value="F:polygalacturonase activity"/>
    <property type="evidence" value="ECO:0007669"/>
    <property type="project" value="InterPro"/>
</dbReference>
<dbReference type="AlphaFoldDB" id="A0A8S0XQN6"/>
<evidence type="ECO:0000256" key="2">
    <source>
        <dbReference type="ARBA" id="ARBA00008834"/>
    </source>
</evidence>
<dbReference type="Pfam" id="PF00295">
    <property type="entry name" value="Glyco_hydro_28"/>
    <property type="match status" value="1"/>
</dbReference>
<keyword evidence="4" id="KW-0732">Signal</keyword>
<sequence length="1004" mass="113694">MEQLKCAALNPLHNACSVRVKEGCKWCPRHDEERRKLYAGYKACHAAFDAFPADKICHSMKAIRTCTSYDMVKGWSQGLRSKYKLLSRCIHARAYFTERFFGNDMDFGHKTFWHFLNKQRDELERLLEMVEQRAYELLLASQNAMWVLEQHHLPDGEGEDCAGRDEEPLAKPQITTLSRLDDTEDVEDPVDVALREKRQELWEKIWTRLARYCASYQSRFYKERVAVIWACVCRAIYTDPTLMLVAQNYRYVASMLSDAKMDLPMVEKLWKAIKGLYVFDVRAAVDDVLHPMRETGEYVVVFGTRVHKELSGASLSFHGWGHMTAVFPCYSCVRRVCKTVDDIVTLTRYAILSGQGLAQSQIRYEFNFDGCRVLSLCGFIPNVVENVVPRYQIEKCNCFFKGNRPHWTETKSNNAICVGLSLNDPKTQLFVNACLREPDFMVLCRKGPTGRLIRSKPLWGTEVRKADTRAGLKKAVWDQREAIHFQDSVLDEARPLAAPDKYLDDCFQVAIVDGGEGGMEVTINKLVKVWYHIYEVEDLGGLLLKIGNPYLASDELEVDEKRNRKGSPLIPNLELNVLASYQRLWGHGPREGRLVDDEIDIEIVVPPRCQLRPLGPGKDDTDQVEAAIAQCGHFGTTSFAPGSYNITRKMMWDLKSSKVDLRGFLTYPPWIDYWKNATNTYRVVFIQSQASWFVVTGTDFEIDAHNVGGIQGNGQTWWSYLMTHTRTDGDGRPISLTVWNATRGIIRNFRIESPPFWSNAVAESKDITYDGMFVNATNTDPLYAGRNAVFNTDGIDTYRSDRITMVNWDVTCGDDCLAFKGNSTNLVARNIICRGGNGITFGSLGQYANMSDHVYNVEIENLRTIRLDPKIQPNMASGVYFKTWSATVNGSPPNMGGGGGGYVNNVTAKNVFVDRAATPLHLFQTNLAQPEDAPSKLKFSNLRFINWLGSGNNNRIIDLECSPAAGCTNISFKNFKESLDYLVRTSDIFDNLKSDALTKAYSSM</sequence>
<evidence type="ECO:0000256" key="6">
    <source>
        <dbReference type="ARBA" id="ARBA00023157"/>
    </source>
</evidence>
<dbReference type="Proteomes" id="UP000467700">
    <property type="component" value="Unassembled WGS sequence"/>
</dbReference>
<evidence type="ECO:0000256" key="1">
    <source>
        <dbReference type="ARBA" id="ARBA00004613"/>
    </source>
</evidence>
<keyword evidence="5 15" id="KW-0378">Hydrolase</keyword>
<comment type="catalytic activity">
    <reaction evidence="14">
        <text>[(1-&gt;4)-alpha-D-galacturonosyl](n) + H2O = alpha-D-galacturonate + [(1-&gt;4)-alpha-D-galacturonosyl](n-1)</text>
        <dbReference type="Rhea" id="RHEA:14117"/>
        <dbReference type="Rhea" id="RHEA-COMP:14570"/>
        <dbReference type="Rhea" id="RHEA-COMP:14572"/>
        <dbReference type="ChEBI" id="CHEBI:15377"/>
        <dbReference type="ChEBI" id="CHEBI:58658"/>
        <dbReference type="ChEBI" id="CHEBI:140523"/>
        <dbReference type="EC" id="3.2.1.67"/>
    </reaction>
</comment>
<dbReference type="Gene3D" id="2.160.20.10">
    <property type="entry name" value="Single-stranded right-handed beta-helix, Pectin lyase-like"/>
    <property type="match status" value="1"/>
</dbReference>
<keyword evidence="17" id="KW-1185">Reference proteome</keyword>
<dbReference type="InterPro" id="IPR000743">
    <property type="entry name" value="Glyco_hydro_28"/>
</dbReference>
<dbReference type="OrthoDB" id="2851073at2759"/>